<evidence type="ECO:0000313" key="4">
    <source>
        <dbReference type="RefSeq" id="XP_033581652.1"/>
    </source>
</evidence>
<evidence type="ECO:0000256" key="1">
    <source>
        <dbReference type="SAM" id="Phobius"/>
    </source>
</evidence>
<keyword evidence="1" id="KW-1133">Transmembrane helix</keyword>
<gene>
    <name evidence="2 4" type="ORF">BDZ99DRAFT_183109</name>
</gene>
<accession>A0A6A6Z1K8</accession>
<keyword evidence="1" id="KW-0472">Membrane</keyword>
<dbReference type="RefSeq" id="XP_033581652.1">
    <property type="nucleotide sequence ID" value="XM_033713068.1"/>
</dbReference>
<name>A0A6A6Z1K8_9PEZI</name>
<feature type="transmembrane region" description="Helical" evidence="1">
    <location>
        <begin position="85"/>
        <end position="106"/>
    </location>
</feature>
<dbReference type="AlphaFoldDB" id="A0A6A6Z1K8"/>
<organism evidence="2">
    <name type="scientific">Mytilinidion resinicola</name>
    <dbReference type="NCBI Taxonomy" id="574789"/>
    <lineage>
        <taxon>Eukaryota</taxon>
        <taxon>Fungi</taxon>
        <taxon>Dikarya</taxon>
        <taxon>Ascomycota</taxon>
        <taxon>Pezizomycotina</taxon>
        <taxon>Dothideomycetes</taxon>
        <taxon>Pleosporomycetidae</taxon>
        <taxon>Mytilinidiales</taxon>
        <taxon>Mytilinidiaceae</taxon>
        <taxon>Mytilinidion</taxon>
    </lineage>
</organism>
<dbReference type="GeneID" id="54453961"/>
<protein>
    <submittedName>
        <fullName evidence="2 4">Uncharacterized protein</fullName>
    </submittedName>
</protein>
<sequence>MEDLKVWRLGSPNFQRRSSTTCPPRQDFPFSVSPPSFSLGCDSRFLRLCAAQLLGTSTKVTAIGLGFRHGENGVRCSSTQHRHQIVLLCVSPAFVRFFISLVSLAAGNLGAIHAYQQMIEHRQWEAAYFPGRTPGQHLSTAPSL</sequence>
<reference evidence="2 4" key="1">
    <citation type="journal article" date="2020" name="Stud. Mycol.">
        <title>101 Dothideomycetes genomes: a test case for predicting lifestyles and emergence of pathogens.</title>
        <authorList>
            <person name="Haridas S."/>
            <person name="Albert R."/>
            <person name="Binder M."/>
            <person name="Bloem J."/>
            <person name="Labutti K."/>
            <person name="Salamov A."/>
            <person name="Andreopoulos B."/>
            <person name="Baker S."/>
            <person name="Barry K."/>
            <person name="Bills G."/>
            <person name="Bluhm B."/>
            <person name="Cannon C."/>
            <person name="Castanera R."/>
            <person name="Culley D."/>
            <person name="Daum C."/>
            <person name="Ezra D."/>
            <person name="Gonzalez J."/>
            <person name="Henrissat B."/>
            <person name="Kuo A."/>
            <person name="Liang C."/>
            <person name="Lipzen A."/>
            <person name="Lutzoni F."/>
            <person name="Magnuson J."/>
            <person name="Mondo S."/>
            <person name="Nolan M."/>
            <person name="Ohm R."/>
            <person name="Pangilinan J."/>
            <person name="Park H.-J."/>
            <person name="Ramirez L."/>
            <person name="Alfaro M."/>
            <person name="Sun H."/>
            <person name="Tritt A."/>
            <person name="Yoshinaga Y."/>
            <person name="Zwiers L.-H."/>
            <person name="Turgeon B."/>
            <person name="Goodwin S."/>
            <person name="Spatafora J."/>
            <person name="Crous P."/>
            <person name="Grigoriev I."/>
        </authorList>
    </citation>
    <scope>NUCLEOTIDE SEQUENCE</scope>
    <source>
        <strain evidence="2 4">CBS 304.34</strain>
    </source>
</reference>
<keyword evidence="1" id="KW-0812">Transmembrane</keyword>
<proteinExistence type="predicted"/>
<keyword evidence="3" id="KW-1185">Reference proteome</keyword>
<dbReference type="EMBL" id="MU003694">
    <property type="protein sequence ID" value="KAF2814688.1"/>
    <property type="molecule type" value="Genomic_DNA"/>
</dbReference>
<reference evidence="4" key="2">
    <citation type="submission" date="2020-04" db="EMBL/GenBank/DDBJ databases">
        <authorList>
            <consortium name="NCBI Genome Project"/>
        </authorList>
    </citation>
    <scope>NUCLEOTIDE SEQUENCE</scope>
    <source>
        <strain evidence="4">CBS 304.34</strain>
    </source>
</reference>
<reference evidence="4" key="3">
    <citation type="submission" date="2025-04" db="UniProtKB">
        <authorList>
            <consortium name="RefSeq"/>
        </authorList>
    </citation>
    <scope>IDENTIFICATION</scope>
    <source>
        <strain evidence="4">CBS 304.34</strain>
    </source>
</reference>
<evidence type="ECO:0000313" key="3">
    <source>
        <dbReference type="Proteomes" id="UP000504636"/>
    </source>
</evidence>
<dbReference type="Proteomes" id="UP000504636">
    <property type="component" value="Unplaced"/>
</dbReference>
<evidence type="ECO:0000313" key="2">
    <source>
        <dbReference type="EMBL" id="KAF2814688.1"/>
    </source>
</evidence>